<dbReference type="CDD" id="cd06171">
    <property type="entry name" value="Sigma70_r4"/>
    <property type="match status" value="1"/>
</dbReference>
<evidence type="ECO:0000256" key="2">
    <source>
        <dbReference type="ARBA" id="ARBA00023015"/>
    </source>
</evidence>
<dbReference type="InterPro" id="IPR013325">
    <property type="entry name" value="RNA_pol_sigma_r2"/>
</dbReference>
<dbReference type="SUPFAM" id="SSF88946">
    <property type="entry name" value="Sigma2 domain of RNA polymerase sigma factors"/>
    <property type="match status" value="1"/>
</dbReference>
<dbReference type="InterPro" id="IPR039425">
    <property type="entry name" value="RNA_pol_sigma-70-like"/>
</dbReference>
<gene>
    <name evidence="8" type="ORF">D5F11_019870</name>
    <name evidence="7" type="ORF">J6TS1_41060</name>
</gene>
<evidence type="ECO:0000313" key="7">
    <source>
        <dbReference type="EMBL" id="GIN98236.1"/>
    </source>
</evidence>
<dbReference type="Pfam" id="PF04542">
    <property type="entry name" value="Sigma70_r2"/>
    <property type="match status" value="1"/>
</dbReference>
<dbReference type="Gene3D" id="1.10.1740.10">
    <property type="match status" value="1"/>
</dbReference>
<reference evidence="8 9" key="1">
    <citation type="submission" date="2018-12" db="EMBL/GenBank/DDBJ databases">
        <authorList>
            <person name="Sun L."/>
            <person name="Chen Z."/>
        </authorList>
    </citation>
    <scope>NUCLEOTIDE SEQUENCE [LARGE SCALE GENOMIC DNA]</scope>
    <source>
        <strain evidence="8 9">LMG 29736</strain>
    </source>
</reference>
<keyword evidence="10" id="KW-1185">Reference proteome</keyword>
<dbReference type="GO" id="GO:0003677">
    <property type="term" value="F:DNA binding"/>
    <property type="evidence" value="ECO:0007669"/>
    <property type="project" value="InterPro"/>
</dbReference>
<dbReference type="NCBIfam" id="NF006930">
    <property type="entry name" value="PRK09415.1"/>
    <property type="match status" value="1"/>
</dbReference>
<dbReference type="Pfam" id="PF08281">
    <property type="entry name" value="Sigma70_r4_2"/>
    <property type="match status" value="1"/>
</dbReference>
<comment type="similarity">
    <text evidence="1">Belongs to the sigma-70 factor family. ECF subfamily.</text>
</comment>
<dbReference type="SUPFAM" id="SSF88659">
    <property type="entry name" value="Sigma3 and sigma4 domains of RNA polymerase sigma factors"/>
    <property type="match status" value="1"/>
</dbReference>
<dbReference type="OrthoDB" id="9794508at2"/>
<evidence type="ECO:0000313" key="10">
    <source>
        <dbReference type="Proteomes" id="UP000680670"/>
    </source>
</evidence>
<dbReference type="PANTHER" id="PTHR43133:SF60">
    <property type="entry name" value="RNA POLYMERASE SIGMA FACTOR SIGV"/>
    <property type="match status" value="1"/>
</dbReference>
<dbReference type="GO" id="GO:0006352">
    <property type="term" value="P:DNA-templated transcription initiation"/>
    <property type="evidence" value="ECO:0007669"/>
    <property type="project" value="InterPro"/>
</dbReference>
<name>A0A429X3T6_SIMTE</name>
<dbReference type="InterPro" id="IPR014284">
    <property type="entry name" value="RNA_pol_sigma-70_dom"/>
</dbReference>
<dbReference type="EMBL" id="BORJ01000013">
    <property type="protein sequence ID" value="GIN98236.1"/>
    <property type="molecule type" value="Genomic_DNA"/>
</dbReference>
<dbReference type="Gene3D" id="1.10.10.10">
    <property type="entry name" value="Winged helix-like DNA-binding domain superfamily/Winged helix DNA-binding domain"/>
    <property type="match status" value="1"/>
</dbReference>
<proteinExistence type="inferred from homology"/>
<dbReference type="InterPro" id="IPR007627">
    <property type="entry name" value="RNA_pol_sigma70_r2"/>
</dbReference>
<keyword evidence="4" id="KW-0804">Transcription</keyword>
<feature type="domain" description="RNA polymerase sigma factor 70 region 4 type 2" evidence="6">
    <location>
        <begin position="120"/>
        <end position="171"/>
    </location>
</feature>
<dbReference type="Proteomes" id="UP000680670">
    <property type="component" value="Unassembled WGS sequence"/>
</dbReference>
<evidence type="ECO:0000256" key="1">
    <source>
        <dbReference type="ARBA" id="ARBA00010641"/>
    </source>
</evidence>
<evidence type="ECO:0000256" key="3">
    <source>
        <dbReference type="ARBA" id="ARBA00023082"/>
    </source>
</evidence>
<dbReference type="InterPro" id="IPR013249">
    <property type="entry name" value="RNA_pol_sigma70_r4_t2"/>
</dbReference>
<dbReference type="InterPro" id="IPR013324">
    <property type="entry name" value="RNA_pol_sigma_r3/r4-like"/>
</dbReference>
<accession>A0A429X3T6</accession>
<dbReference type="PANTHER" id="PTHR43133">
    <property type="entry name" value="RNA POLYMERASE ECF-TYPE SIGMA FACTO"/>
    <property type="match status" value="1"/>
</dbReference>
<evidence type="ECO:0000256" key="4">
    <source>
        <dbReference type="ARBA" id="ARBA00023163"/>
    </source>
</evidence>
<evidence type="ECO:0000259" key="5">
    <source>
        <dbReference type="Pfam" id="PF04542"/>
    </source>
</evidence>
<dbReference type="GO" id="GO:0016987">
    <property type="term" value="F:sigma factor activity"/>
    <property type="evidence" value="ECO:0007669"/>
    <property type="project" value="UniProtKB-KW"/>
</dbReference>
<organism evidence="8 9">
    <name type="scientific">Siminovitchia terrae</name>
    <name type="common">Bacillus terrae</name>
    <dbReference type="NCBI Taxonomy" id="1914933"/>
    <lineage>
        <taxon>Bacteria</taxon>
        <taxon>Bacillati</taxon>
        <taxon>Bacillota</taxon>
        <taxon>Bacilli</taxon>
        <taxon>Bacillales</taxon>
        <taxon>Bacillaceae</taxon>
        <taxon>Siminovitchia</taxon>
    </lineage>
</organism>
<dbReference type="AlphaFoldDB" id="A0A429X3T6"/>
<evidence type="ECO:0000313" key="9">
    <source>
        <dbReference type="Proteomes" id="UP000287296"/>
    </source>
</evidence>
<evidence type="ECO:0000313" key="8">
    <source>
        <dbReference type="EMBL" id="RST58042.1"/>
    </source>
</evidence>
<evidence type="ECO:0000259" key="6">
    <source>
        <dbReference type="Pfam" id="PF08281"/>
    </source>
</evidence>
<dbReference type="NCBIfam" id="TIGR02937">
    <property type="entry name" value="sigma70-ECF"/>
    <property type="match status" value="1"/>
</dbReference>
<sequence length="178" mass="20798">MNEATAEELQTSDIDILFDQIMTDYGQDIMQLTYSYVVNTALAEDLTQEIFVKCYHSLSRFEGRSSIKTWLWRIAINHCKDYLKSWHHRKVLLAYEKAPEPVSSRDTVEQAVIRSEEDKKLIEEVLKLPVKYREPIYLHYFEELSVKEIAMLTGIKNNTIKTRMRRAMAMLKDSLGGS</sequence>
<feature type="domain" description="RNA polymerase sigma-70 region 2" evidence="5">
    <location>
        <begin position="23"/>
        <end position="85"/>
    </location>
</feature>
<dbReference type="EMBL" id="QYTW02000025">
    <property type="protein sequence ID" value="RST58042.1"/>
    <property type="molecule type" value="Genomic_DNA"/>
</dbReference>
<keyword evidence="2" id="KW-0805">Transcription regulation</keyword>
<reference evidence="7 10" key="2">
    <citation type="submission" date="2021-03" db="EMBL/GenBank/DDBJ databases">
        <title>Antimicrobial resistance genes in bacteria isolated from Japanese honey, and their potential for conferring macrolide and lincosamide resistance in the American foulbrood pathogen Paenibacillus larvae.</title>
        <authorList>
            <person name="Okamoto M."/>
            <person name="Kumagai M."/>
            <person name="Kanamori H."/>
            <person name="Takamatsu D."/>
        </authorList>
    </citation>
    <scope>NUCLEOTIDE SEQUENCE [LARGE SCALE GENOMIC DNA]</scope>
    <source>
        <strain evidence="7 10">J6TS1</strain>
    </source>
</reference>
<protein>
    <submittedName>
        <fullName evidence="7">RNA polymerase subunit sigma</fullName>
    </submittedName>
    <submittedName>
        <fullName evidence="8">Sigma-70 family RNA polymerase sigma factor</fullName>
    </submittedName>
</protein>
<keyword evidence="3" id="KW-0731">Sigma factor</keyword>
<dbReference type="InterPro" id="IPR036388">
    <property type="entry name" value="WH-like_DNA-bd_sf"/>
</dbReference>
<dbReference type="RefSeq" id="WP_120117720.1">
    <property type="nucleotide sequence ID" value="NZ_BORJ01000013.1"/>
</dbReference>
<dbReference type="Proteomes" id="UP000287296">
    <property type="component" value="Unassembled WGS sequence"/>
</dbReference>
<comment type="caution">
    <text evidence="8">The sequence shown here is derived from an EMBL/GenBank/DDBJ whole genome shotgun (WGS) entry which is preliminary data.</text>
</comment>